<feature type="transmembrane region" description="Helical" evidence="1">
    <location>
        <begin position="183"/>
        <end position="206"/>
    </location>
</feature>
<protein>
    <submittedName>
        <fullName evidence="3">Two pore domain potassium channel family protein</fullName>
    </submittedName>
</protein>
<dbReference type="Pfam" id="PF07885">
    <property type="entry name" value="Ion_trans_2"/>
    <property type="match status" value="1"/>
</dbReference>
<accession>A0A6B3LD61</accession>
<feature type="transmembrane region" description="Helical" evidence="1">
    <location>
        <begin position="114"/>
        <end position="133"/>
    </location>
</feature>
<keyword evidence="1" id="KW-1133">Transmembrane helix</keyword>
<keyword evidence="1" id="KW-0472">Membrane</keyword>
<name>A0A6B3LD61_9BACT</name>
<proteinExistence type="predicted"/>
<keyword evidence="3" id="KW-0813">Transport</keyword>
<evidence type="ECO:0000256" key="1">
    <source>
        <dbReference type="SAM" id="Phobius"/>
    </source>
</evidence>
<dbReference type="EMBL" id="CP066776">
    <property type="protein sequence ID" value="QQL45408.1"/>
    <property type="molecule type" value="Genomic_DNA"/>
</dbReference>
<keyword evidence="1" id="KW-0812">Transmembrane</keyword>
<organism evidence="3 4">
    <name type="scientific">Sulfuriroseicoccus oceanibius</name>
    <dbReference type="NCBI Taxonomy" id="2707525"/>
    <lineage>
        <taxon>Bacteria</taxon>
        <taxon>Pseudomonadati</taxon>
        <taxon>Verrucomicrobiota</taxon>
        <taxon>Verrucomicrobiia</taxon>
        <taxon>Verrucomicrobiales</taxon>
        <taxon>Verrucomicrobiaceae</taxon>
        <taxon>Sulfuriroseicoccus</taxon>
    </lineage>
</organism>
<dbReference type="KEGG" id="soa:G3M56_002115"/>
<feature type="transmembrane region" description="Helical" evidence="1">
    <location>
        <begin position="32"/>
        <end position="50"/>
    </location>
</feature>
<keyword evidence="4" id="KW-1185">Reference proteome</keyword>
<evidence type="ECO:0000259" key="2">
    <source>
        <dbReference type="Pfam" id="PF07885"/>
    </source>
</evidence>
<dbReference type="InterPro" id="IPR013099">
    <property type="entry name" value="K_chnl_dom"/>
</dbReference>
<dbReference type="Proteomes" id="UP000475117">
    <property type="component" value="Chromosome"/>
</dbReference>
<evidence type="ECO:0000313" key="4">
    <source>
        <dbReference type="Proteomes" id="UP000475117"/>
    </source>
</evidence>
<gene>
    <name evidence="3" type="ORF">G3M56_002115</name>
</gene>
<dbReference type="AlphaFoldDB" id="A0A6B3LD61"/>
<keyword evidence="3" id="KW-0407">Ion channel</keyword>
<feature type="transmembrane region" description="Helical" evidence="1">
    <location>
        <begin position="57"/>
        <end position="78"/>
    </location>
</feature>
<dbReference type="RefSeq" id="WP_164365191.1">
    <property type="nucleotide sequence ID" value="NZ_CP066776.1"/>
</dbReference>
<feature type="domain" description="Potassium channel" evidence="2">
    <location>
        <begin position="161"/>
        <end position="206"/>
    </location>
</feature>
<dbReference type="SUPFAM" id="SSF81324">
    <property type="entry name" value="Voltage-gated potassium channels"/>
    <property type="match status" value="1"/>
</dbReference>
<keyword evidence="3" id="KW-0406">Ion transport</keyword>
<reference evidence="3 4" key="1">
    <citation type="submission" date="2020-12" db="EMBL/GenBank/DDBJ databases">
        <title>Sulforoseuscoccus oceanibium gen. nov., sp. nov., a representative of the phylum Verrucomicrobia with special cytoplasmic membrane, and proposal of Sulforoseuscoccusaceae fam. nov.</title>
        <authorList>
            <person name="Xi F."/>
        </authorList>
    </citation>
    <scope>NUCLEOTIDE SEQUENCE [LARGE SCALE GENOMIC DNA]</scope>
    <source>
        <strain evidence="3 4">T37</strain>
    </source>
</reference>
<dbReference type="Gene3D" id="1.10.287.70">
    <property type="match status" value="1"/>
</dbReference>
<sequence length="222" mass="24618">MFFIKGFGRLLIVLLVYLLVSPFIPIGSVSGIMVHGWLSLVLLFAARAVQRQRNQRGVAYTLLAPTLVIYWLGIFNVLSFSREVALALFVLFYALLIYAFCSQLVQIRRVTKEVIAGALCLYVIIGLFWGAMYNLTYALDSESFAGNLLESAGDQTIHCFNYFSMVTLTTLGYGDITPQTQGAAALCQMEAVVGQFFTAVLVAWLVGMYRRTEEDEADVSSS</sequence>
<evidence type="ECO:0000313" key="3">
    <source>
        <dbReference type="EMBL" id="QQL45408.1"/>
    </source>
</evidence>
<feature type="transmembrane region" description="Helical" evidence="1">
    <location>
        <begin position="84"/>
        <end position="102"/>
    </location>
</feature>
<dbReference type="GO" id="GO:0034220">
    <property type="term" value="P:monoatomic ion transmembrane transport"/>
    <property type="evidence" value="ECO:0007669"/>
    <property type="project" value="UniProtKB-KW"/>
</dbReference>